<feature type="compositionally biased region" description="Low complexity" evidence="1">
    <location>
        <begin position="339"/>
        <end position="356"/>
    </location>
</feature>
<keyword evidence="2" id="KW-1133">Transmembrane helix</keyword>
<keyword evidence="4" id="KW-1185">Reference proteome</keyword>
<dbReference type="EMBL" id="CP012023">
    <property type="protein sequence ID" value="ALI54809.1"/>
    <property type="molecule type" value="Genomic_DNA"/>
</dbReference>
<keyword evidence="3" id="KW-0648">Protein biosynthesis</keyword>
<dbReference type="PATRIC" id="fig|1397108.4.peg.891"/>
<feature type="compositionally biased region" description="Basic and acidic residues" evidence="1">
    <location>
        <begin position="228"/>
        <end position="238"/>
    </location>
</feature>
<feature type="compositionally biased region" description="Basic and acidic residues" evidence="1">
    <location>
        <begin position="252"/>
        <end position="266"/>
    </location>
</feature>
<feature type="compositionally biased region" description="Low complexity" evidence="1">
    <location>
        <begin position="371"/>
        <end position="392"/>
    </location>
</feature>
<dbReference type="KEGG" id="cmar:IMCC12053_861"/>
<feature type="region of interest" description="Disordered" evidence="1">
    <location>
        <begin position="802"/>
        <end position="824"/>
    </location>
</feature>
<evidence type="ECO:0000256" key="1">
    <source>
        <dbReference type="SAM" id="MobiDB-lite"/>
    </source>
</evidence>
<feature type="transmembrane region" description="Helical" evidence="2">
    <location>
        <begin position="539"/>
        <end position="559"/>
    </location>
</feature>
<organism evidence="3 4">
    <name type="scientific">Celeribacter marinus</name>
    <dbReference type="NCBI Taxonomy" id="1397108"/>
    <lineage>
        <taxon>Bacteria</taxon>
        <taxon>Pseudomonadati</taxon>
        <taxon>Pseudomonadota</taxon>
        <taxon>Alphaproteobacteria</taxon>
        <taxon>Rhodobacterales</taxon>
        <taxon>Roseobacteraceae</taxon>
        <taxon>Celeribacter</taxon>
    </lineage>
</organism>
<dbReference type="STRING" id="1397108.IMCC12053_861"/>
<feature type="compositionally biased region" description="Acidic residues" evidence="1">
    <location>
        <begin position="195"/>
        <end position="207"/>
    </location>
</feature>
<evidence type="ECO:0000313" key="4">
    <source>
        <dbReference type="Proteomes" id="UP000064920"/>
    </source>
</evidence>
<keyword evidence="2" id="KW-0472">Membrane</keyword>
<dbReference type="Proteomes" id="UP000064920">
    <property type="component" value="Chromosome"/>
</dbReference>
<sequence>MKPNFALNLSHDGIALLHRGPDGWYAMGEVALDDPDMGGALDALRALATSISPKGLTTKLVIPNSQILYRTIPDPLATTPSATKADRIRAIHASLEGATPYALDELVWDWRASQGSIQIAVVARDTLAEADAFAVEHRFNPISYVALAESGTFSGEPFFGRASTADAVIGAETEIEPDSDAIVVRAGRPPQPELETPETSDDGDEADHEIAATPDAATPDTKLVDTAPADHEGAHDDAPTAPSEPDTAEPPIDVKEADPAKDDDAARPTAPRPLSAFRSHRDANAADHSVSDDNTTERLRAQASRLFAAAQDDDEPQTPKAQDKPHVAVTAPTLPGFETAPVAPAKPAPTVKRSAPLPEPAPMPAPTRGISKLPSAPATSPASATPPLSVATQKAQAQRGAPPDTTPPVAPATPHVVTQVSGDFGHTGEPSIADISDVAHIAPVAEPEPDRDPSRLALTARALVRSAGLAVSNALGKARTRKEQRQSARRAKAEDAVTRAAPQPEAAPLPVQDATTEAEALTVFGARRRNHEQRGKPRYMGLILTVVLLAILGAVYIWASFLPDTTQEPQTGALDVPPVQTTTTVVADDLSDAPVPPAPFDEGVDATGEADADIADAAIPELATDALPAPLGQDTQRLSLKDVQDHYATTGVWAAAPQAGTANDTDVIDDLYIASIDPQILSQDAIALPDARLHTAEDLPRPTLTPVPSNTTFNLDARGLVIATPEGALSPEGVMVFAGRPAVVTPARPERAPAAPIVIDDNDPVRVALKAYVPQPRPDLLVENNERANLGGITRAQLAAFRPAARPASPQQEAQEDAEAVGEPAPEATAPLVVTSIVPSARPANIEKLAAAARAAAAAAATATEQDTTTNSTATRVTAKVPATTVPRSAPTSVANAATVKNQLNLRQLNLMGVYGSSSDRRALLRLPSGRFAKVKVGDSVNGGRVQSITSDALTYVKSGRSTTLKVGG</sequence>
<name>A0A0N9ZXE8_9RHOB</name>
<proteinExistence type="predicted"/>
<feature type="compositionally biased region" description="Basic and acidic residues" evidence="1">
    <location>
        <begin position="481"/>
        <end position="497"/>
    </location>
</feature>
<feature type="compositionally biased region" description="Basic and acidic residues" evidence="1">
    <location>
        <begin position="279"/>
        <end position="300"/>
    </location>
</feature>
<gene>
    <name evidence="3" type="ORF">IMCC12053_861</name>
</gene>
<dbReference type="OrthoDB" id="7870459at2"/>
<protein>
    <submittedName>
        <fullName evidence="3">Translation initiation factor 2</fullName>
    </submittedName>
</protein>
<feature type="compositionally biased region" description="Low complexity" evidence="1">
    <location>
        <begin position="211"/>
        <end position="221"/>
    </location>
</feature>
<dbReference type="AlphaFoldDB" id="A0A0N9ZXE8"/>
<feature type="region of interest" description="Disordered" evidence="1">
    <location>
        <begin position="174"/>
        <end position="431"/>
    </location>
</feature>
<feature type="compositionally biased region" description="Low complexity" evidence="1">
    <location>
        <begin position="802"/>
        <end position="813"/>
    </location>
</feature>
<accession>A0A0N9ZXE8</accession>
<reference evidence="3 4" key="1">
    <citation type="submission" date="2015-05" db="EMBL/GenBank/DDBJ databases">
        <authorList>
            <person name="Wang D.B."/>
            <person name="Wang M."/>
        </authorList>
    </citation>
    <scope>NUCLEOTIDE SEQUENCE [LARGE SCALE GENOMIC DNA]</scope>
    <source>
        <strain evidence="3 4">IMCC 12053</strain>
    </source>
</reference>
<dbReference type="RefSeq" id="WP_062216027.1">
    <property type="nucleotide sequence ID" value="NZ_CP012023.1"/>
</dbReference>
<evidence type="ECO:0000313" key="3">
    <source>
        <dbReference type="EMBL" id="ALI54809.1"/>
    </source>
</evidence>
<keyword evidence="2" id="KW-0812">Transmembrane</keyword>
<evidence type="ECO:0000256" key="2">
    <source>
        <dbReference type="SAM" id="Phobius"/>
    </source>
</evidence>
<keyword evidence="3" id="KW-0396">Initiation factor</keyword>
<dbReference type="GO" id="GO:0003743">
    <property type="term" value="F:translation initiation factor activity"/>
    <property type="evidence" value="ECO:0007669"/>
    <property type="project" value="UniProtKB-KW"/>
</dbReference>
<feature type="region of interest" description="Disordered" evidence="1">
    <location>
        <begin position="473"/>
        <end position="514"/>
    </location>
</feature>